<proteinExistence type="predicted"/>
<dbReference type="InterPro" id="IPR026893">
    <property type="entry name" value="Tyr/Ser_Pase_IphP-type"/>
</dbReference>
<reference evidence="2" key="1">
    <citation type="submission" date="2022-11" db="EMBL/GenBank/DDBJ databases">
        <authorList>
            <person name="Petersen C."/>
        </authorList>
    </citation>
    <scope>NUCLEOTIDE SEQUENCE</scope>
    <source>
        <strain evidence="2">IBT 30069</strain>
    </source>
</reference>
<dbReference type="Gene3D" id="3.90.190.10">
    <property type="entry name" value="Protein tyrosine phosphatase superfamily"/>
    <property type="match status" value="1"/>
</dbReference>
<feature type="domain" description="Tyrosine specific protein phosphatases" evidence="1">
    <location>
        <begin position="164"/>
        <end position="200"/>
    </location>
</feature>
<gene>
    <name evidence="2" type="ORF">N7456_002769</name>
</gene>
<dbReference type="Pfam" id="PF13350">
    <property type="entry name" value="Y_phosphatase3"/>
    <property type="match status" value="1"/>
</dbReference>
<dbReference type="OrthoDB" id="449382at2759"/>
<dbReference type="AlphaFoldDB" id="A0A9W9G8Q4"/>
<evidence type="ECO:0000313" key="3">
    <source>
        <dbReference type="Proteomes" id="UP001149165"/>
    </source>
</evidence>
<dbReference type="PANTHER" id="PTHR31126">
    <property type="entry name" value="TYROSINE-PROTEIN PHOSPHATASE"/>
    <property type="match status" value="1"/>
</dbReference>
<accession>A0A9W9G8Q4</accession>
<evidence type="ECO:0000259" key="1">
    <source>
        <dbReference type="PROSITE" id="PS50056"/>
    </source>
</evidence>
<dbReference type="GO" id="GO:0004721">
    <property type="term" value="F:phosphoprotein phosphatase activity"/>
    <property type="evidence" value="ECO:0007669"/>
    <property type="project" value="InterPro"/>
</dbReference>
<comment type="caution">
    <text evidence="2">The sequence shown here is derived from an EMBL/GenBank/DDBJ whole genome shotgun (WGS) entry which is preliminary data.</text>
</comment>
<dbReference type="PROSITE" id="PS00383">
    <property type="entry name" value="TYR_PHOSPHATASE_1"/>
    <property type="match status" value="1"/>
</dbReference>
<dbReference type="InterPro" id="IPR016130">
    <property type="entry name" value="Tyr_Pase_AS"/>
</dbReference>
<sequence>MLEETVSSMATSPFIVVDGVQNFRDLGGYACSHPIQSSLTNVIDGTRATSWRVRSGFLFRSAQPSQITPAGIETLKKNLNIQAVFDFRSNGEIHLVQERYPDALLEIPGTKHFPVPVFENGQYSPVSLAEKYGVLSDRPDEDRNAEGGFVKAYEDIARHAAQTGSFRAVMKHILEKPDDPLVFHCTVGKDRTGVLAALILKVCGVADEDIVNDYALTTHGLGSWREHLIKRILSRNPNLSREQAERIVASNGDDMRLFLKEVVTVKFGGPRKFFVELCGLEEDEVDRIVTTLIIPK</sequence>
<dbReference type="InterPro" id="IPR029021">
    <property type="entry name" value="Prot-tyrosine_phosphatase-like"/>
</dbReference>
<dbReference type="EMBL" id="JAPQKH010000002">
    <property type="protein sequence ID" value="KAJ5114235.1"/>
    <property type="molecule type" value="Genomic_DNA"/>
</dbReference>
<reference evidence="2" key="2">
    <citation type="journal article" date="2023" name="IMA Fungus">
        <title>Comparative genomic study of the Penicillium genus elucidates a diverse pangenome and 15 lateral gene transfer events.</title>
        <authorList>
            <person name="Petersen C."/>
            <person name="Sorensen T."/>
            <person name="Nielsen M.R."/>
            <person name="Sondergaard T.E."/>
            <person name="Sorensen J.L."/>
            <person name="Fitzpatrick D.A."/>
            <person name="Frisvad J.C."/>
            <person name="Nielsen K.L."/>
        </authorList>
    </citation>
    <scope>NUCLEOTIDE SEQUENCE</scope>
    <source>
        <strain evidence="2">IBT 30069</strain>
    </source>
</reference>
<dbReference type="SUPFAM" id="SSF52799">
    <property type="entry name" value="(Phosphotyrosine protein) phosphatases II"/>
    <property type="match status" value="1"/>
</dbReference>
<name>A0A9W9G8Q4_9EURO</name>
<organism evidence="2 3">
    <name type="scientific">Penicillium angulare</name>
    <dbReference type="NCBI Taxonomy" id="116970"/>
    <lineage>
        <taxon>Eukaryota</taxon>
        <taxon>Fungi</taxon>
        <taxon>Dikarya</taxon>
        <taxon>Ascomycota</taxon>
        <taxon>Pezizomycotina</taxon>
        <taxon>Eurotiomycetes</taxon>
        <taxon>Eurotiomycetidae</taxon>
        <taxon>Eurotiales</taxon>
        <taxon>Aspergillaceae</taxon>
        <taxon>Penicillium</taxon>
    </lineage>
</organism>
<dbReference type="PANTHER" id="PTHR31126:SF1">
    <property type="entry name" value="TYROSINE SPECIFIC PROTEIN PHOSPHATASES DOMAIN-CONTAINING PROTEIN"/>
    <property type="match status" value="1"/>
</dbReference>
<dbReference type="PROSITE" id="PS50056">
    <property type="entry name" value="TYR_PHOSPHATASE_2"/>
    <property type="match status" value="1"/>
</dbReference>
<dbReference type="Proteomes" id="UP001149165">
    <property type="component" value="Unassembled WGS sequence"/>
</dbReference>
<evidence type="ECO:0000313" key="2">
    <source>
        <dbReference type="EMBL" id="KAJ5114235.1"/>
    </source>
</evidence>
<keyword evidence="3" id="KW-1185">Reference proteome</keyword>
<protein>
    <recommendedName>
        <fullName evidence="1">Tyrosine specific protein phosphatases domain-containing protein</fullName>
    </recommendedName>
</protein>
<dbReference type="InterPro" id="IPR000387">
    <property type="entry name" value="Tyr_Pase_dom"/>
</dbReference>